<sequence length="96" mass="10418">MCGIVGEKRTSCAQFELLQLPEVTWTQNENTSSGFPAIQMMQQSPDWSSAQLMPPLSQLIRRCDRLIGNPGTTRSEFGNLDLASTSSPGLSLGTSI</sequence>
<evidence type="ECO:0000313" key="2">
    <source>
        <dbReference type="Proteomes" id="UP001283361"/>
    </source>
</evidence>
<dbReference type="AlphaFoldDB" id="A0AAE1CKD1"/>
<evidence type="ECO:0000313" key="1">
    <source>
        <dbReference type="EMBL" id="KAK3703747.1"/>
    </source>
</evidence>
<dbReference type="Proteomes" id="UP001283361">
    <property type="component" value="Unassembled WGS sequence"/>
</dbReference>
<name>A0AAE1CKD1_9GAST</name>
<organism evidence="1 2">
    <name type="scientific">Elysia crispata</name>
    <name type="common">lettuce slug</name>
    <dbReference type="NCBI Taxonomy" id="231223"/>
    <lineage>
        <taxon>Eukaryota</taxon>
        <taxon>Metazoa</taxon>
        <taxon>Spiralia</taxon>
        <taxon>Lophotrochozoa</taxon>
        <taxon>Mollusca</taxon>
        <taxon>Gastropoda</taxon>
        <taxon>Heterobranchia</taxon>
        <taxon>Euthyneura</taxon>
        <taxon>Panpulmonata</taxon>
        <taxon>Sacoglossa</taxon>
        <taxon>Placobranchoidea</taxon>
        <taxon>Plakobranchidae</taxon>
        <taxon>Elysia</taxon>
    </lineage>
</organism>
<protein>
    <submittedName>
        <fullName evidence="1">Uncharacterized protein</fullName>
    </submittedName>
</protein>
<accession>A0AAE1CKD1</accession>
<proteinExistence type="predicted"/>
<comment type="caution">
    <text evidence="1">The sequence shown here is derived from an EMBL/GenBank/DDBJ whole genome shotgun (WGS) entry which is preliminary data.</text>
</comment>
<dbReference type="EMBL" id="JAWDGP010007821">
    <property type="protein sequence ID" value="KAK3703747.1"/>
    <property type="molecule type" value="Genomic_DNA"/>
</dbReference>
<keyword evidence="2" id="KW-1185">Reference proteome</keyword>
<reference evidence="1" key="1">
    <citation type="journal article" date="2023" name="G3 (Bethesda)">
        <title>A reference genome for the long-term kleptoplast-retaining sea slug Elysia crispata morphotype clarki.</title>
        <authorList>
            <person name="Eastman K.E."/>
            <person name="Pendleton A.L."/>
            <person name="Shaikh M.A."/>
            <person name="Suttiyut T."/>
            <person name="Ogas R."/>
            <person name="Tomko P."/>
            <person name="Gavelis G."/>
            <person name="Widhalm J.R."/>
            <person name="Wisecaver J.H."/>
        </authorList>
    </citation>
    <scope>NUCLEOTIDE SEQUENCE</scope>
    <source>
        <strain evidence="1">ECLA1</strain>
    </source>
</reference>
<gene>
    <name evidence="1" type="ORF">RRG08_040933</name>
</gene>